<protein>
    <recommendedName>
        <fullName evidence="6">ABC-2 type transporter transmembrane domain-containing protein</fullName>
    </recommendedName>
</protein>
<evidence type="ECO:0000256" key="1">
    <source>
        <dbReference type="ARBA" id="ARBA00004141"/>
    </source>
</evidence>
<comment type="subcellular location">
    <subcellularLocation>
        <location evidence="1">Membrane</location>
        <topology evidence="1">Multi-pass membrane protein</topology>
    </subcellularLocation>
</comment>
<dbReference type="PIRSF" id="PIRSF006648">
    <property type="entry name" value="DrrB"/>
    <property type="match status" value="1"/>
</dbReference>
<evidence type="ECO:0000313" key="8">
    <source>
        <dbReference type="Proteomes" id="UP001285921"/>
    </source>
</evidence>
<gene>
    <name evidence="7" type="ORF">PghCCS26_60480</name>
</gene>
<feature type="transmembrane region" description="Helical" evidence="5">
    <location>
        <begin position="127"/>
        <end position="147"/>
    </location>
</feature>
<dbReference type="Pfam" id="PF01061">
    <property type="entry name" value="ABC2_membrane"/>
    <property type="match status" value="1"/>
</dbReference>
<dbReference type="InterPro" id="IPR051784">
    <property type="entry name" value="Nod_factor_ABC_transporter"/>
</dbReference>
<dbReference type="PANTHER" id="PTHR43229:SF3">
    <property type="entry name" value="ABC-TYPE MULTIDRUG TRANSPORT SYSTEM, PERMEASE COMPONENT"/>
    <property type="match status" value="1"/>
</dbReference>
<evidence type="ECO:0000256" key="4">
    <source>
        <dbReference type="ARBA" id="ARBA00023136"/>
    </source>
</evidence>
<feature type="transmembrane region" description="Helical" evidence="5">
    <location>
        <begin position="153"/>
        <end position="173"/>
    </location>
</feature>
<dbReference type="PANTHER" id="PTHR43229">
    <property type="entry name" value="NODULATION PROTEIN J"/>
    <property type="match status" value="1"/>
</dbReference>
<evidence type="ECO:0000256" key="3">
    <source>
        <dbReference type="ARBA" id="ARBA00022989"/>
    </source>
</evidence>
<feature type="transmembrane region" description="Helical" evidence="5">
    <location>
        <begin position="239"/>
        <end position="261"/>
    </location>
</feature>
<dbReference type="InterPro" id="IPR013525">
    <property type="entry name" value="ABC2_TM"/>
</dbReference>
<feature type="domain" description="ABC-2 type transporter transmembrane" evidence="6">
    <location>
        <begin position="27"/>
        <end position="230"/>
    </location>
</feature>
<evidence type="ECO:0000256" key="2">
    <source>
        <dbReference type="ARBA" id="ARBA00022692"/>
    </source>
</evidence>
<keyword evidence="4 5" id="KW-0472">Membrane</keyword>
<sequence length="267" mass="30158">MLSVRKRWGASLANALAFVKGRMWTELYILLRIQVAIVREQWIWIFIMATIFPLTTLLFMKFMYGISSGEIMVNVIVGNIVFAIIMMGFNALGQEISWQKHAGYFTFYSSLPISKAVFVVTQLVRGLMTAMPSVIIMAFIGQFAYGIRLHYEWGLIPIFLLAVLSMVGVGAGIGFWSPDHQMTNMLVQGLMMFVGFLSPVMMEASQLPPVLRYIGVIFPTTYSASALREMLTKGWTHEVTVDMFILIGFIVVSFAFISRMINWRAAD</sequence>
<keyword evidence="3 5" id="KW-1133">Transmembrane helix</keyword>
<dbReference type="EMBL" id="BTCL01000040">
    <property type="protein sequence ID" value="GMK48918.1"/>
    <property type="molecule type" value="Genomic_DNA"/>
</dbReference>
<evidence type="ECO:0000256" key="5">
    <source>
        <dbReference type="SAM" id="Phobius"/>
    </source>
</evidence>
<evidence type="ECO:0000313" key="7">
    <source>
        <dbReference type="EMBL" id="GMK48918.1"/>
    </source>
</evidence>
<name>A0ABQ6NVQ2_9BACL</name>
<feature type="transmembrane region" description="Helical" evidence="5">
    <location>
        <begin position="185"/>
        <end position="204"/>
    </location>
</feature>
<keyword evidence="8" id="KW-1185">Reference proteome</keyword>
<organism evidence="7 8">
    <name type="scientific">Paenibacillus glycanilyticus</name>
    <dbReference type="NCBI Taxonomy" id="126569"/>
    <lineage>
        <taxon>Bacteria</taxon>
        <taxon>Bacillati</taxon>
        <taxon>Bacillota</taxon>
        <taxon>Bacilli</taxon>
        <taxon>Bacillales</taxon>
        <taxon>Paenibacillaceae</taxon>
        <taxon>Paenibacillus</taxon>
    </lineage>
</organism>
<accession>A0ABQ6NVQ2</accession>
<feature type="transmembrane region" description="Helical" evidence="5">
    <location>
        <begin position="71"/>
        <end position="89"/>
    </location>
</feature>
<evidence type="ECO:0000259" key="6">
    <source>
        <dbReference type="Pfam" id="PF01061"/>
    </source>
</evidence>
<reference evidence="7 8" key="1">
    <citation type="submission" date="2023-05" db="EMBL/GenBank/DDBJ databases">
        <title>Draft genome of Paenibacillus sp. CCS26.</title>
        <authorList>
            <person name="Akita H."/>
            <person name="Shinto Y."/>
            <person name="Kimura Z."/>
        </authorList>
    </citation>
    <scope>NUCLEOTIDE SEQUENCE [LARGE SCALE GENOMIC DNA]</scope>
    <source>
        <strain evidence="7 8">CCS26</strain>
    </source>
</reference>
<keyword evidence="2 5" id="KW-0812">Transmembrane</keyword>
<dbReference type="Proteomes" id="UP001285921">
    <property type="component" value="Unassembled WGS sequence"/>
</dbReference>
<proteinExistence type="predicted"/>
<feature type="transmembrane region" description="Helical" evidence="5">
    <location>
        <begin position="41"/>
        <end position="59"/>
    </location>
</feature>
<dbReference type="InterPro" id="IPR000412">
    <property type="entry name" value="ABC_2_transport"/>
</dbReference>
<comment type="caution">
    <text evidence="7">The sequence shown here is derived from an EMBL/GenBank/DDBJ whole genome shotgun (WGS) entry which is preliminary data.</text>
</comment>